<feature type="signal peptide" evidence="1">
    <location>
        <begin position="1"/>
        <end position="16"/>
    </location>
</feature>
<evidence type="ECO:0000313" key="3">
    <source>
        <dbReference type="EMBL" id="GBO38003.1"/>
    </source>
</evidence>
<dbReference type="AlphaFoldDB" id="A0A4Y2WKF7"/>
<dbReference type="EMBL" id="BGPR01062599">
    <property type="protein sequence ID" value="GBO38003.1"/>
    <property type="molecule type" value="Genomic_DNA"/>
</dbReference>
<dbReference type="EMBL" id="BGPR01062629">
    <property type="protein sequence ID" value="GBO38021.1"/>
    <property type="molecule type" value="Genomic_DNA"/>
</dbReference>
<reference evidence="3 6" key="1">
    <citation type="journal article" date="2019" name="Sci. Rep.">
        <title>Orb-weaving spider Araneus ventricosus genome elucidates the spidroin gene catalogue.</title>
        <authorList>
            <person name="Kono N."/>
            <person name="Nakamura H."/>
            <person name="Ohtoshi R."/>
            <person name="Moran D.A.P."/>
            <person name="Shinohara A."/>
            <person name="Yoshida Y."/>
            <person name="Fujiwara M."/>
            <person name="Mori M."/>
            <person name="Tomita M."/>
            <person name="Arakawa K."/>
        </authorList>
    </citation>
    <scope>NUCLEOTIDE SEQUENCE [LARGE SCALE GENOMIC DNA]</scope>
</reference>
<proteinExistence type="predicted"/>
<evidence type="ECO:0000256" key="1">
    <source>
        <dbReference type="SAM" id="SignalP"/>
    </source>
</evidence>
<protein>
    <submittedName>
        <fullName evidence="3">Uncharacterized protein</fullName>
    </submittedName>
</protein>
<name>A0A4Y2WKF7_ARAVE</name>
<organism evidence="3 6">
    <name type="scientific">Araneus ventricosus</name>
    <name type="common">Orbweaver spider</name>
    <name type="synonym">Epeira ventricosa</name>
    <dbReference type="NCBI Taxonomy" id="182803"/>
    <lineage>
        <taxon>Eukaryota</taxon>
        <taxon>Metazoa</taxon>
        <taxon>Ecdysozoa</taxon>
        <taxon>Arthropoda</taxon>
        <taxon>Chelicerata</taxon>
        <taxon>Arachnida</taxon>
        <taxon>Araneae</taxon>
        <taxon>Araneomorphae</taxon>
        <taxon>Entelegynae</taxon>
        <taxon>Araneoidea</taxon>
        <taxon>Araneidae</taxon>
        <taxon>Araneus</taxon>
    </lineage>
</organism>
<sequence length="135" mass="14269">MYFAVVFVILFRISLGLQLQFGLDQIFQCLTGGKTELFNFGKSAESKSTKPDGNVQANNGSSISFNSSILEDSLETIVGEAGTVLNGSIVKDSLETMAGKVGKAGKILEDSLETIVLKKAGGAELDSILESSLET</sequence>
<feature type="chain" id="PRO_5036129310" evidence="1">
    <location>
        <begin position="17"/>
        <end position="135"/>
    </location>
</feature>
<dbReference type="Proteomes" id="UP000499080">
    <property type="component" value="Unassembled WGS sequence"/>
</dbReference>
<accession>A0A4Y2WKF7</accession>
<evidence type="ECO:0000313" key="2">
    <source>
        <dbReference type="EMBL" id="GBO37942.1"/>
    </source>
</evidence>
<evidence type="ECO:0000313" key="5">
    <source>
        <dbReference type="EMBL" id="GBO38025.1"/>
    </source>
</evidence>
<dbReference type="EMBL" id="BGPR01062536">
    <property type="protein sequence ID" value="GBO37942.1"/>
    <property type="molecule type" value="Genomic_DNA"/>
</dbReference>
<evidence type="ECO:0000313" key="6">
    <source>
        <dbReference type="Proteomes" id="UP000499080"/>
    </source>
</evidence>
<keyword evidence="6" id="KW-1185">Reference proteome</keyword>
<comment type="caution">
    <text evidence="3">The sequence shown here is derived from an EMBL/GenBank/DDBJ whole genome shotgun (WGS) entry which is preliminary data.</text>
</comment>
<gene>
    <name evidence="3" type="ORF">AVEN_19484_1</name>
    <name evidence="4" type="ORF">AVEN_265040_1</name>
    <name evidence="2" type="ORF">AVEN_6605_1</name>
    <name evidence="5" type="ORF">AVEN_72979_1</name>
</gene>
<keyword evidence="1" id="KW-0732">Signal</keyword>
<dbReference type="EMBL" id="BGPR01062631">
    <property type="protein sequence ID" value="GBO38025.1"/>
    <property type="molecule type" value="Genomic_DNA"/>
</dbReference>
<feature type="non-terminal residue" evidence="3">
    <location>
        <position position="135"/>
    </location>
</feature>
<evidence type="ECO:0000313" key="4">
    <source>
        <dbReference type="EMBL" id="GBO38021.1"/>
    </source>
</evidence>